<dbReference type="RefSeq" id="XP_002946724.1">
    <property type="nucleotide sequence ID" value="XM_002946678.1"/>
</dbReference>
<dbReference type="GeneID" id="9618087"/>
<sequence>MPPYSNLQLLKLHYREFLRKTAAYHRGDGGDACAHTYYVERAWSEASFEDSLTKLSQVLSTVDIAELRASYHARKERAKERLRRAFDAKLSRLGNFLNSVDESSSSNSKEAFLSSPRGVLPQLPTEESVASVERRDLVASTSGTSSDLQQLYGTNGFLRRTVLYLLGNAARTYMTNLNATRVEGMESMAAALQRPAGQALITVSNHVAALDDPLVVSALLPEGALERPESIRWTLCATDRCFRYRALVPLFRAAKVLPVVRGGGMAQPGMAAAEARLAAGEWVHIFPEGTRSPDGVTLGSVRKGVGRLVASVPADAPPPLVVPFVHRGMEDVMPRGAVLPAVGQQIDVLVGAPIPVADILSAARAEGWSADRLHTAVAARVAHGLKDLRRRLDARRAGLPDPGPSPPEPLSTCSVSILDQFDHSDLALAARLRDERRRGSRGGGVSATWERLKSRMALQHRTWATQGVAAAAVAPTATLAPAANGPVPGTCCSTRAGDSVGGTAAGGGGRSGGLWTGAGGRKAADGFDALHIA</sequence>
<proteinExistence type="inferred from homology"/>
<evidence type="ECO:0000259" key="13">
    <source>
        <dbReference type="SMART" id="SM00563"/>
    </source>
</evidence>
<dbReference type="GO" id="GO:0008374">
    <property type="term" value="F:O-acyltransferase activity"/>
    <property type="evidence" value="ECO:0007669"/>
    <property type="project" value="TreeGrafter"/>
</dbReference>
<keyword evidence="8" id="KW-0472">Membrane</keyword>
<evidence type="ECO:0000256" key="3">
    <source>
        <dbReference type="ARBA" id="ARBA00022679"/>
    </source>
</evidence>
<reference evidence="14 15" key="1">
    <citation type="journal article" date="2010" name="Science">
        <title>Genomic analysis of organismal complexity in the multicellular green alga Volvox carteri.</title>
        <authorList>
            <person name="Prochnik S.E."/>
            <person name="Umen J."/>
            <person name="Nedelcu A.M."/>
            <person name="Hallmann A."/>
            <person name="Miller S.M."/>
            <person name="Nishii I."/>
            <person name="Ferris P."/>
            <person name="Kuo A."/>
            <person name="Mitros T."/>
            <person name="Fritz-Laylin L.K."/>
            <person name="Hellsten U."/>
            <person name="Chapman J."/>
            <person name="Simakov O."/>
            <person name="Rensing S.A."/>
            <person name="Terry A."/>
            <person name="Pangilinan J."/>
            <person name="Kapitonov V."/>
            <person name="Jurka J."/>
            <person name="Salamov A."/>
            <person name="Shapiro H."/>
            <person name="Schmutz J."/>
            <person name="Grimwood J."/>
            <person name="Lindquist E."/>
            <person name="Lucas S."/>
            <person name="Grigoriev I.V."/>
            <person name="Schmitt R."/>
            <person name="Kirk D."/>
            <person name="Rokhsar D.S."/>
        </authorList>
    </citation>
    <scope>NUCLEOTIDE SEQUENCE [LARGE SCALE GENOMIC DNA]</scope>
    <source>
        <strain evidence="15">f. Nagariensis / Eve</strain>
    </source>
</reference>
<name>D8TJU6_VOLCA</name>
<evidence type="ECO:0000313" key="15">
    <source>
        <dbReference type="Proteomes" id="UP000001058"/>
    </source>
</evidence>
<keyword evidence="9" id="KW-0012">Acyltransferase</keyword>
<dbReference type="PRINTS" id="PR00979">
    <property type="entry name" value="TAFAZZIN"/>
</dbReference>
<feature type="domain" description="Phospholipid/glycerol acyltransferase" evidence="13">
    <location>
        <begin position="200"/>
        <end position="329"/>
    </location>
</feature>
<evidence type="ECO:0000256" key="8">
    <source>
        <dbReference type="ARBA" id="ARBA00023136"/>
    </source>
</evidence>
<dbReference type="EMBL" id="GL378325">
    <property type="protein sequence ID" value="EFJ51950.1"/>
    <property type="molecule type" value="Genomic_DNA"/>
</dbReference>
<evidence type="ECO:0000256" key="12">
    <source>
        <dbReference type="SAM" id="MobiDB-lite"/>
    </source>
</evidence>
<accession>D8TJU6</accession>
<evidence type="ECO:0000256" key="5">
    <source>
        <dbReference type="ARBA" id="ARBA00022792"/>
    </source>
</evidence>
<evidence type="ECO:0000256" key="10">
    <source>
        <dbReference type="ARBA" id="ARBA00024323"/>
    </source>
</evidence>
<keyword evidence="7" id="KW-0496">Mitochondrion</keyword>
<dbReference type="GO" id="GO:0005743">
    <property type="term" value="C:mitochondrial inner membrane"/>
    <property type="evidence" value="ECO:0007669"/>
    <property type="project" value="UniProtKB-SubCell"/>
</dbReference>
<comment type="subcellular location">
    <subcellularLocation>
        <location evidence="1">Mitochondrion inner membrane</location>
        <topology evidence="1">Peripheral membrane protein</topology>
        <orientation evidence="1">Intermembrane side</orientation>
    </subcellularLocation>
    <subcellularLocation>
        <location evidence="10">Mitochondrion outer membrane</location>
        <topology evidence="10">Peripheral membrane protein</topology>
        <orientation evidence="10">Intermembrane side</orientation>
    </subcellularLocation>
</comment>
<organism evidence="15">
    <name type="scientific">Volvox carteri f. nagariensis</name>
    <dbReference type="NCBI Taxonomy" id="3068"/>
    <lineage>
        <taxon>Eukaryota</taxon>
        <taxon>Viridiplantae</taxon>
        <taxon>Chlorophyta</taxon>
        <taxon>core chlorophytes</taxon>
        <taxon>Chlorophyceae</taxon>
        <taxon>CS clade</taxon>
        <taxon>Chlamydomonadales</taxon>
        <taxon>Volvocaceae</taxon>
        <taxon>Volvox</taxon>
    </lineage>
</organism>
<comment type="similarity">
    <text evidence="2">Belongs to the taffazin family.</text>
</comment>
<keyword evidence="15" id="KW-1185">Reference proteome</keyword>
<dbReference type="InterPro" id="IPR002123">
    <property type="entry name" value="Plipid/glycerol_acylTrfase"/>
</dbReference>
<dbReference type="GO" id="GO:0006644">
    <property type="term" value="P:phospholipid metabolic process"/>
    <property type="evidence" value="ECO:0007669"/>
    <property type="project" value="InterPro"/>
</dbReference>
<dbReference type="Pfam" id="PF01553">
    <property type="entry name" value="Acyltransferase"/>
    <property type="match status" value="1"/>
</dbReference>
<evidence type="ECO:0000256" key="1">
    <source>
        <dbReference type="ARBA" id="ARBA00004137"/>
    </source>
</evidence>
<dbReference type="STRING" id="3068.D8TJU6"/>
<keyword evidence="4" id="KW-1000">Mitochondrion outer membrane</keyword>
<keyword evidence="5" id="KW-0999">Mitochondrion inner membrane</keyword>
<feature type="region of interest" description="Disordered" evidence="12">
    <location>
        <begin position="100"/>
        <end position="119"/>
    </location>
</feature>
<protein>
    <recommendedName>
        <fullName evidence="13">Phospholipid/glycerol acyltransferase domain-containing protein</fullName>
    </recommendedName>
</protein>
<evidence type="ECO:0000256" key="4">
    <source>
        <dbReference type="ARBA" id="ARBA00022787"/>
    </source>
</evidence>
<dbReference type="AlphaFoldDB" id="D8TJU6"/>
<dbReference type="CDD" id="cd07989">
    <property type="entry name" value="LPLAT_AGPAT-like"/>
    <property type="match status" value="1"/>
</dbReference>
<evidence type="ECO:0000256" key="9">
    <source>
        <dbReference type="ARBA" id="ARBA00023315"/>
    </source>
</evidence>
<evidence type="ECO:0000256" key="11">
    <source>
        <dbReference type="ARBA" id="ARBA00047906"/>
    </source>
</evidence>
<evidence type="ECO:0000256" key="6">
    <source>
        <dbReference type="ARBA" id="ARBA00023098"/>
    </source>
</evidence>
<dbReference type="PANTHER" id="PTHR12497:SF0">
    <property type="entry name" value="TAFAZZIN"/>
    <property type="match status" value="1"/>
</dbReference>
<keyword evidence="3" id="KW-0808">Transferase</keyword>
<comment type="catalytic activity">
    <reaction evidence="11">
        <text>1'-[1,2-diacyl-sn-glycero-3-phospho],3'-[1-acyl-sn-glycero-3-phospho]-glycerol + a 1,2-diacyl-sn-glycero-3-phosphocholine = a cardiolipin + a 1-acyl-sn-glycero-3-phosphocholine</text>
        <dbReference type="Rhea" id="RHEA:33731"/>
        <dbReference type="ChEBI" id="CHEBI:57643"/>
        <dbReference type="ChEBI" id="CHEBI:58168"/>
        <dbReference type="ChEBI" id="CHEBI:62237"/>
        <dbReference type="ChEBI" id="CHEBI:64743"/>
    </reaction>
    <physiologicalReaction direction="left-to-right" evidence="11">
        <dbReference type="Rhea" id="RHEA:33732"/>
    </physiologicalReaction>
    <physiologicalReaction direction="right-to-left" evidence="11">
        <dbReference type="Rhea" id="RHEA:33733"/>
    </physiologicalReaction>
</comment>
<dbReference type="PANTHER" id="PTHR12497">
    <property type="entry name" value="TAZ PROTEIN TAFAZZIN"/>
    <property type="match status" value="1"/>
</dbReference>
<dbReference type="GO" id="GO:0005741">
    <property type="term" value="C:mitochondrial outer membrane"/>
    <property type="evidence" value="ECO:0007669"/>
    <property type="project" value="UniProtKB-SubCell"/>
</dbReference>
<dbReference type="OrthoDB" id="193467at2759"/>
<gene>
    <name evidence="14" type="ORF">VOLCADRAFT_103147</name>
</gene>
<dbReference type="SMART" id="SM00563">
    <property type="entry name" value="PlsC"/>
    <property type="match status" value="1"/>
</dbReference>
<dbReference type="InParanoid" id="D8TJU6"/>
<dbReference type="Proteomes" id="UP000001058">
    <property type="component" value="Unassembled WGS sequence"/>
</dbReference>
<dbReference type="eggNOG" id="KOG2847">
    <property type="taxonomic scope" value="Eukaryota"/>
</dbReference>
<dbReference type="SUPFAM" id="SSF69593">
    <property type="entry name" value="Glycerol-3-phosphate (1)-acyltransferase"/>
    <property type="match status" value="1"/>
</dbReference>
<dbReference type="KEGG" id="vcn:VOLCADRAFT_103147"/>
<feature type="compositionally biased region" description="Low complexity" evidence="12">
    <location>
        <begin position="100"/>
        <end position="115"/>
    </location>
</feature>
<evidence type="ECO:0000256" key="7">
    <source>
        <dbReference type="ARBA" id="ARBA00023128"/>
    </source>
</evidence>
<dbReference type="InterPro" id="IPR000872">
    <property type="entry name" value="Tafazzin"/>
</dbReference>
<keyword evidence="6" id="KW-0443">Lipid metabolism</keyword>
<evidence type="ECO:0000313" key="14">
    <source>
        <dbReference type="EMBL" id="EFJ51950.1"/>
    </source>
</evidence>
<evidence type="ECO:0000256" key="2">
    <source>
        <dbReference type="ARBA" id="ARBA00010524"/>
    </source>
</evidence>